<dbReference type="Pfam" id="PF00126">
    <property type="entry name" value="HTH_1"/>
    <property type="match status" value="1"/>
</dbReference>
<name>O28153_ARCFU</name>
<dbReference type="InterPro" id="IPR005119">
    <property type="entry name" value="LysR_subst-bd"/>
</dbReference>
<dbReference type="PANTHER" id="PTHR30126">
    <property type="entry name" value="HTH-TYPE TRANSCRIPTIONAL REGULATOR"/>
    <property type="match status" value="1"/>
</dbReference>
<dbReference type="EMBL" id="AE000782">
    <property type="protein sequence ID" value="AAB89122.1"/>
    <property type="molecule type" value="Genomic_DNA"/>
</dbReference>
<dbReference type="AlphaFoldDB" id="O28153"/>
<dbReference type="InterPro" id="IPR036388">
    <property type="entry name" value="WH-like_DNA-bd_sf"/>
</dbReference>
<dbReference type="InterPro" id="IPR000847">
    <property type="entry name" value="LysR_HTH_N"/>
</dbReference>
<dbReference type="Gene3D" id="3.40.190.290">
    <property type="match status" value="1"/>
</dbReference>
<proteinExistence type="inferred from homology"/>
<keyword evidence="4" id="KW-0804">Transcription</keyword>
<dbReference type="SUPFAM" id="SSF53850">
    <property type="entry name" value="Periplasmic binding protein-like II"/>
    <property type="match status" value="1"/>
</dbReference>
<reference evidence="6 7" key="1">
    <citation type="journal article" date="1997" name="Nature">
        <title>The complete genome sequence of the hyperthermophilic, sulphate-reducing archaeon Archaeoglobus fulgidus.</title>
        <authorList>
            <person name="Klenk H.P."/>
            <person name="Clayton R.A."/>
            <person name="Tomb J."/>
            <person name="White O."/>
            <person name="Nelson K.E."/>
            <person name="Ketchum K.A."/>
            <person name="Dodson R.J."/>
            <person name="Gwinn M."/>
            <person name="Hickey E.K."/>
            <person name="Peterson J.D."/>
            <person name="Richardson D.L."/>
            <person name="Kerlavage A.R."/>
            <person name="Graham D.E."/>
            <person name="Kyrpides N.C."/>
            <person name="Fleischmann R.D."/>
            <person name="Quackenbush J."/>
            <person name="Lee N.H."/>
            <person name="Sutton G.G."/>
            <person name="Gill S."/>
            <person name="Kirkness E.F."/>
            <person name="Dougherty B.A."/>
            <person name="McKenney K."/>
            <person name="Adams M.D."/>
            <person name="Loftus B."/>
            <person name="Peterson S."/>
            <person name="Reich C.I."/>
            <person name="McNeil L.K."/>
            <person name="Badger J.H."/>
            <person name="Glodek A."/>
            <person name="Zhou L."/>
            <person name="Overbeek R."/>
            <person name="Gocayne J.D."/>
            <person name="Weidman J.F."/>
            <person name="McDonald L."/>
            <person name="Utterback T."/>
            <person name="Cotton M.D."/>
            <person name="Spriggs T."/>
            <person name="Artiach P."/>
            <person name="Kaine B.P."/>
            <person name="Sykes S.M."/>
            <person name="Sadow P.W."/>
            <person name="D'Andrea K.P."/>
            <person name="Bowman C."/>
            <person name="Fujii C."/>
            <person name="Garland S.A."/>
            <person name="Mason T.M."/>
            <person name="Olsen G.J."/>
            <person name="Fraser C.M."/>
            <person name="Smith H.O."/>
            <person name="Woese C.R."/>
            <person name="Venter J.C."/>
        </authorList>
    </citation>
    <scope>NUCLEOTIDE SEQUENCE [LARGE SCALE GENOMIC DNA]</scope>
    <source>
        <strain evidence="7">ATCC 49558 / DSM 4304 / JCM 9628 / NBRC 100126 / VC-16</strain>
    </source>
</reference>
<dbReference type="Gene3D" id="1.10.10.10">
    <property type="entry name" value="Winged helix-like DNA-binding domain superfamily/Winged helix DNA-binding domain"/>
    <property type="match status" value="1"/>
</dbReference>
<dbReference type="eggNOG" id="arCOG00224">
    <property type="taxonomic scope" value="Archaea"/>
</dbReference>
<protein>
    <submittedName>
        <fullName evidence="6">Transcriptional regulatory protein, LysR family</fullName>
    </submittedName>
</protein>
<dbReference type="KEGG" id="afu:AF_2127"/>
<evidence type="ECO:0000256" key="4">
    <source>
        <dbReference type="ARBA" id="ARBA00023163"/>
    </source>
</evidence>
<dbReference type="PROSITE" id="PS50931">
    <property type="entry name" value="HTH_LYSR"/>
    <property type="match status" value="1"/>
</dbReference>
<dbReference type="PIR" id="G69515">
    <property type="entry name" value="G69515"/>
</dbReference>
<dbReference type="CDD" id="cd05466">
    <property type="entry name" value="PBP2_LTTR_substrate"/>
    <property type="match status" value="1"/>
</dbReference>
<dbReference type="PhylomeDB" id="O28153"/>
<dbReference type="HOGENOM" id="CLU_039613_6_1_2"/>
<dbReference type="InterPro" id="IPR036390">
    <property type="entry name" value="WH_DNA-bd_sf"/>
</dbReference>
<keyword evidence="3" id="KW-0238">DNA-binding</keyword>
<feature type="domain" description="HTH lysR-type" evidence="5">
    <location>
        <begin position="10"/>
        <end position="65"/>
    </location>
</feature>
<evidence type="ECO:0000256" key="2">
    <source>
        <dbReference type="ARBA" id="ARBA00023015"/>
    </source>
</evidence>
<sequence>MQKFRIMVRLDFMKTFMEVVESGSLKKAAKNLGMSVSSVSFQINSIESFYGVKLLERGTNGVKLTDEGKIAIKNMKSILSSVEETKKLISNLRGDKITIASGMVGLNIVHAIQTLLKATYPQLEVNVALRGAHECVRGVLSGEFDFAIAGDILDEHLEFDRLNCDVLGEDHLVLITPPNHELAEKPVVTLEDITKYPIVMLDDNYGITTSTKKALMASGLKLSELDIAYTVSDFYSKINAVSSGIGIAITSFIAACKACEVGLIKMRKIEGFKSERDIYLVSSKLSLESKKMREYLDFILAKGRQLFEDFAVQVFRIILIFRLF</sequence>
<dbReference type="Proteomes" id="UP000002199">
    <property type="component" value="Chromosome"/>
</dbReference>
<comment type="similarity">
    <text evidence="1">Belongs to the LysR transcriptional regulatory family.</text>
</comment>
<evidence type="ECO:0000256" key="1">
    <source>
        <dbReference type="ARBA" id="ARBA00009437"/>
    </source>
</evidence>
<accession>O28153</accession>
<organism evidence="6 7">
    <name type="scientific">Archaeoglobus fulgidus (strain ATCC 49558 / DSM 4304 / JCM 9628 / NBRC 100126 / VC-16)</name>
    <dbReference type="NCBI Taxonomy" id="224325"/>
    <lineage>
        <taxon>Archaea</taxon>
        <taxon>Methanobacteriati</taxon>
        <taxon>Methanobacteriota</taxon>
        <taxon>Archaeoglobi</taxon>
        <taxon>Archaeoglobales</taxon>
        <taxon>Archaeoglobaceae</taxon>
        <taxon>Archaeoglobus</taxon>
    </lineage>
</organism>
<dbReference type="Pfam" id="PF03466">
    <property type="entry name" value="LysR_substrate"/>
    <property type="match status" value="1"/>
</dbReference>
<dbReference type="STRING" id="224325.AF_2127"/>
<dbReference type="GO" id="GO:0003700">
    <property type="term" value="F:DNA-binding transcription factor activity"/>
    <property type="evidence" value="ECO:0007669"/>
    <property type="project" value="InterPro"/>
</dbReference>
<evidence type="ECO:0000256" key="3">
    <source>
        <dbReference type="ARBA" id="ARBA00023125"/>
    </source>
</evidence>
<evidence type="ECO:0000313" key="7">
    <source>
        <dbReference type="Proteomes" id="UP000002199"/>
    </source>
</evidence>
<dbReference type="EnsemblBacteria" id="AAB89122">
    <property type="protein sequence ID" value="AAB89122"/>
    <property type="gene ID" value="AF_2127"/>
</dbReference>
<dbReference type="SUPFAM" id="SSF46785">
    <property type="entry name" value="Winged helix' DNA-binding domain"/>
    <property type="match status" value="1"/>
</dbReference>
<dbReference type="GO" id="GO:0000976">
    <property type="term" value="F:transcription cis-regulatory region binding"/>
    <property type="evidence" value="ECO:0007669"/>
    <property type="project" value="TreeGrafter"/>
</dbReference>
<evidence type="ECO:0000259" key="5">
    <source>
        <dbReference type="PROSITE" id="PS50931"/>
    </source>
</evidence>
<evidence type="ECO:0000313" key="6">
    <source>
        <dbReference type="EMBL" id="AAB89122.1"/>
    </source>
</evidence>
<gene>
    <name evidence="6" type="ordered locus">AF_2127</name>
</gene>
<dbReference type="PaxDb" id="224325-AF_2127"/>
<dbReference type="FunFam" id="1.10.10.10:FF:000001">
    <property type="entry name" value="LysR family transcriptional regulator"/>
    <property type="match status" value="1"/>
</dbReference>
<keyword evidence="7" id="KW-1185">Reference proteome</keyword>
<keyword evidence="2" id="KW-0805">Transcription regulation</keyword>
<dbReference type="PANTHER" id="PTHR30126:SF40">
    <property type="entry name" value="HTH-TYPE TRANSCRIPTIONAL REGULATOR GLTR"/>
    <property type="match status" value="1"/>
</dbReference>